<organism evidence="1 2">
    <name type="scientific">Acrobeloides nanus</name>
    <dbReference type="NCBI Taxonomy" id="290746"/>
    <lineage>
        <taxon>Eukaryota</taxon>
        <taxon>Metazoa</taxon>
        <taxon>Ecdysozoa</taxon>
        <taxon>Nematoda</taxon>
        <taxon>Chromadorea</taxon>
        <taxon>Rhabditida</taxon>
        <taxon>Tylenchina</taxon>
        <taxon>Cephalobomorpha</taxon>
        <taxon>Cephaloboidea</taxon>
        <taxon>Cephalobidae</taxon>
        <taxon>Acrobeloides</taxon>
    </lineage>
</organism>
<dbReference type="Pfam" id="PF00612">
    <property type="entry name" value="IQ"/>
    <property type="match status" value="1"/>
</dbReference>
<sequence length="396" mass="46465">MDRNSTNQLALVVILKEFSRFFFEYVPKLDASVLKKWDSLLLEEGFAKQNLTFCLSKQCIFGNRLYLHEKRLQVEKNAELQRILREELIKKQTVPDELELTLEDELLDSQILNVEEACIIIQCAERMYQAVNRYLYLVEVRQKAMEIRDSRKMPADPEKAIIRIQANTRGFLARKRVSEMRTKEHLALGLKLESWFNSNIENRRQKHASCLEDFQPFFIPIEEIAYPENLRELIELLRSNVFVPDPLKLEDDPPLDTFKRFDEQFVKQDCYVIVEFDGLEMFHQNAKRKSPIKTIIRNLLLELLPRNCQIIGMSRHANLEPEILSHFDVVYLKTPAQIERYELIASCLSRRMEEQRLTRVPQRLYEISKATKSLNCGQTVGKVDLKFAAKGAGRPK</sequence>
<reference evidence="2" key="1">
    <citation type="submission" date="2022-11" db="UniProtKB">
        <authorList>
            <consortium name="WormBaseParasite"/>
        </authorList>
    </citation>
    <scope>IDENTIFICATION</scope>
</reference>
<dbReference type="Proteomes" id="UP000887540">
    <property type="component" value="Unplaced"/>
</dbReference>
<keyword evidence="1" id="KW-1185">Reference proteome</keyword>
<proteinExistence type="predicted"/>
<dbReference type="InterPro" id="IPR000048">
    <property type="entry name" value="IQ_motif_EF-hand-BS"/>
</dbReference>
<dbReference type="InterPro" id="IPR052267">
    <property type="entry name" value="N-DRC_Component"/>
</dbReference>
<name>A0A914CA55_9BILA</name>
<dbReference type="PANTHER" id="PTHR14690">
    <property type="entry name" value="IQ MOTIF CONTAINING WITH AAA DOMAIN 1"/>
    <property type="match status" value="1"/>
</dbReference>
<dbReference type="SMART" id="SM00015">
    <property type="entry name" value="IQ"/>
    <property type="match status" value="2"/>
</dbReference>
<dbReference type="PANTHER" id="PTHR14690:SF0">
    <property type="entry name" value="IQ MOTIF CONTAINING WITH AAA DOMAIN 1"/>
    <property type="match status" value="1"/>
</dbReference>
<evidence type="ECO:0000313" key="1">
    <source>
        <dbReference type="Proteomes" id="UP000887540"/>
    </source>
</evidence>
<evidence type="ECO:0000313" key="2">
    <source>
        <dbReference type="WBParaSite" id="ACRNAN_Path_586.g2200.t1"/>
    </source>
</evidence>
<protein>
    <submittedName>
        <fullName evidence="2">Uncharacterized protein</fullName>
    </submittedName>
</protein>
<accession>A0A914CA55</accession>
<dbReference type="AlphaFoldDB" id="A0A914CA55"/>
<dbReference type="WBParaSite" id="ACRNAN_Path_586.g2200.t1">
    <property type="protein sequence ID" value="ACRNAN_Path_586.g2200.t1"/>
    <property type="gene ID" value="ACRNAN_Path_586.g2200"/>
</dbReference>
<dbReference type="PROSITE" id="PS50096">
    <property type="entry name" value="IQ"/>
    <property type="match status" value="1"/>
</dbReference>
<dbReference type="Gene3D" id="1.20.5.190">
    <property type="match status" value="1"/>
</dbReference>